<feature type="transmembrane region" description="Helical" evidence="1">
    <location>
        <begin position="30"/>
        <end position="55"/>
    </location>
</feature>
<dbReference type="AlphaFoldDB" id="A0AAU9F3J4"/>
<dbReference type="GO" id="GO:0005886">
    <property type="term" value="C:plasma membrane"/>
    <property type="evidence" value="ECO:0007669"/>
    <property type="project" value="TreeGrafter"/>
</dbReference>
<dbReference type="RefSeq" id="WP_338599449.1">
    <property type="nucleotide sequence ID" value="NZ_AP028679.1"/>
</dbReference>
<dbReference type="InterPro" id="IPR053549">
    <property type="entry name" value="NrfD_menaquinone_reductase"/>
</dbReference>
<dbReference type="NCBIfam" id="NF041784">
    <property type="entry name" value="mnquin_red_QrcD"/>
    <property type="match status" value="1"/>
</dbReference>
<accession>A0AAU9F3J4</accession>
<feature type="transmembrane region" description="Helical" evidence="1">
    <location>
        <begin position="274"/>
        <end position="295"/>
    </location>
</feature>
<gene>
    <name evidence="2" type="primary">qrcD</name>
    <name evidence="2" type="ORF">FAK_23330</name>
</gene>
<feature type="transmembrane region" description="Helical" evidence="1">
    <location>
        <begin position="67"/>
        <end position="90"/>
    </location>
</feature>
<keyword evidence="1" id="KW-0472">Membrane</keyword>
<feature type="transmembrane region" description="Helical" evidence="1">
    <location>
        <begin position="102"/>
        <end position="123"/>
    </location>
</feature>
<feature type="transmembrane region" description="Helical" evidence="1">
    <location>
        <begin position="143"/>
        <end position="167"/>
    </location>
</feature>
<evidence type="ECO:0000313" key="3">
    <source>
        <dbReference type="Proteomes" id="UP001366166"/>
    </source>
</evidence>
<dbReference type="EMBL" id="AP028679">
    <property type="protein sequence ID" value="BEQ15267.1"/>
    <property type="molecule type" value="Genomic_DNA"/>
</dbReference>
<feature type="transmembrane region" description="Helical" evidence="1">
    <location>
        <begin position="346"/>
        <end position="368"/>
    </location>
</feature>
<feature type="transmembrane region" description="Helical" evidence="1">
    <location>
        <begin position="227"/>
        <end position="253"/>
    </location>
</feature>
<dbReference type="PANTHER" id="PTHR34856">
    <property type="entry name" value="PROTEIN NRFD"/>
    <property type="match status" value="1"/>
</dbReference>
<protein>
    <submittedName>
        <fullName evidence="2">Menaquinone reductase, integral membrane subunit</fullName>
    </submittedName>
</protein>
<dbReference type="KEGG" id="dmp:FAK_23330"/>
<evidence type="ECO:0000313" key="2">
    <source>
        <dbReference type="EMBL" id="BEQ15267.1"/>
    </source>
</evidence>
<keyword evidence="1" id="KW-0812">Transmembrane</keyword>
<feature type="transmembrane region" description="Helical" evidence="1">
    <location>
        <begin position="388"/>
        <end position="409"/>
    </location>
</feature>
<organism evidence="2 3">
    <name type="scientific">Desulfoferula mesophila</name>
    <dbReference type="NCBI Taxonomy" id="3058419"/>
    <lineage>
        <taxon>Bacteria</taxon>
        <taxon>Pseudomonadati</taxon>
        <taxon>Thermodesulfobacteriota</taxon>
        <taxon>Desulfarculia</taxon>
        <taxon>Desulfarculales</taxon>
        <taxon>Desulfarculaceae</taxon>
        <taxon>Desulfoferula</taxon>
    </lineage>
</organism>
<evidence type="ECO:0000256" key="1">
    <source>
        <dbReference type="SAM" id="Phobius"/>
    </source>
</evidence>
<dbReference type="InterPro" id="IPR052049">
    <property type="entry name" value="Electron_transfer_protein"/>
</dbReference>
<reference evidence="3" key="1">
    <citation type="journal article" date="2023" name="Arch. Microbiol.">
        <title>Desulfoferula mesophilus gen. nov. sp. nov., a mesophilic sulfate-reducing bacterium isolated from a brackish lake sediment.</title>
        <authorList>
            <person name="Watanabe T."/>
            <person name="Yabe T."/>
            <person name="Tsuji J.M."/>
            <person name="Fukui M."/>
        </authorList>
    </citation>
    <scope>NUCLEOTIDE SEQUENCE [LARGE SCALE GENOMIC DNA]</scope>
    <source>
        <strain evidence="3">12FAK</strain>
    </source>
</reference>
<dbReference type="Proteomes" id="UP001366166">
    <property type="component" value="Chromosome"/>
</dbReference>
<keyword evidence="1" id="KW-1133">Transmembrane helix</keyword>
<name>A0AAU9F3J4_9BACT</name>
<feature type="transmembrane region" description="Helical" evidence="1">
    <location>
        <begin position="188"/>
        <end position="215"/>
    </location>
</feature>
<keyword evidence="3" id="KW-1185">Reference proteome</keyword>
<proteinExistence type="predicted"/>
<dbReference type="PANTHER" id="PTHR34856:SF2">
    <property type="entry name" value="PROTEIN NRFD"/>
    <property type="match status" value="1"/>
</dbReference>
<sequence length="420" mass="47254">MRRWLDDLPKYADDSSWWPKGTKRCRPEVFLIWLGLPLTLLAYFTVGAVLCLALGLNQTNMNDYFAFGVWIVVDLAVIALGAGAFFTSFLNYIVGKTELKPIVNAAVLIGFICYVGAILMLGIDIGQPIRGWFGFWHANVHSMLTEVMFCITTYAIVLTIELLPSVLDNRRISRVPEFGTMGHNLHTIMIVFAAAGTFLSFFHQGSLGGMFGVLYARPFAARGGLGIWPWTFFLFIWSAIAVGPSFTTMIVMLTEKITGRKLTKHSVKMLMGKISGWLLITYMVAKSADTAWWAYIKLPAAGLTMDDMYHSPYGYWLMWVELGLCGWLPALMLVQEKVRESYGLMFLAMLLACIGVTLNRFVFTIQSLALPVLPFESFHAYLPSWQEWGIASLVLGFGLLVFMLAYRYLPIFPQEPELNE</sequence>
<feature type="transmembrane region" description="Helical" evidence="1">
    <location>
        <begin position="315"/>
        <end position="334"/>
    </location>
</feature>